<dbReference type="Proteomes" id="UP001234297">
    <property type="component" value="Chromosome 9"/>
</dbReference>
<reference evidence="1 2" key="1">
    <citation type="journal article" date="2022" name="Hortic Res">
        <title>A haplotype resolved chromosomal level avocado genome allows analysis of novel avocado genes.</title>
        <authorList>
            <person name="Nath O."/>
            <person name="Fletcher S.J."/>
            <person name="Hayward A."/>
            <person name="Shaw L.M."/>
            <person name="Masouleh A.K."/>
            <person name="Furtado A."/>
            <person name="Henry R.J."/>
            <person name="Mitter N."/>
        </authorList>
    </citation>
    <scope>NUCLEOTIDE SEQUENCE [LARGE SCALE GENOMIC DNA]</scope>
    <source>
        <strain evidence="2">cv. Hass</strain>
    </source>
</reference>
<sequence>MVYSMTGRIYGFSFSVFQNTGCSISDVSLYLAQLHLIVQEMLLKKVEALTKAMEVESKKIKREAAARQKEMILAKSEDRPQNIKNYTQIQELKYTVDEEREMDGYNENNPTMMKPGGFQEGIPMESRKFTEEMGNKRQALRDIKNFVGAPPPYPHAINKRR</sequence>
<gene>
    <name evidence="1" type="ORF">MRB53_028384</name>
</gene>
<comment type="caution">
    <text evidence="1">The sequence shown here is derived from an EMBL/GenBank/DDBJ whole genome shotgun (WGS) entry which is preliminary data.</text>
</comment>
<accession>A0ACC2KFV9</accession>
<organism evidence="1 2">
    <name type="scientific">Persea americana</name>
    <name type="common">Avocado</name>
    <dbReference type="NCBI Taxonomy" id="3435"/>
    <lineage>
        <taxon>Eukaryota</taxon>
        <taxon>Viridiplantae</taxon>
        <taxon>Streptophyta</taxon>
        <taxon>Embryophyta</taxon>
        <taxon>Tracheophyta</taxon>
        <taxon>Spermatophyta</taxon>
        <taxon>Magnoliopsida</taxon>
        <taxon>Magnoliidae</taxon>
        <taxon>Laurales</taxon>
        <taxon>Lauraceae</taxon>
        <taxon>Persea</taxon>
    </lineage>
</organism>
<keyword evidence="2" id="KW-1185">Reference proteome</keyword>
<protein>
    <submittedName>
        <fullName evidence="1">Uncharacterized protein</fullName>
    </submittedName>
</protein>
<evidence type="ECO:0000313" key="2">
    <source>
        <dbReference type="Proteomes" id="UP001234297"/>
    </source>
</evidence>
<name>A0ACC2KFV9_PERAE</name>
<dbReference type="EMBL" id="CM056817">
    <property type="protein sequence ID" value="KAJ8619855.1"/>
    <property type="molecule type" value="Genomic_DNA"/>
</dbReference>
<evidence type="ECO:0000313" key="1">
    <source>
        <dbReference type="EMBL" id="KAJ8619855.1"/>
    </source>
</evidence>
<proteinExistence type="predicted"/>